<evidence type="ECO:0000256" key="2">
    <source>
        <dbReference type="ARBA" id="ARBA00005462"/>
    </source>
</evidence>
<feature type="compositionally biased region" description="Polar residues" evidence="8">
    <location>
        <begin position="112"/>
        <end position="121"/>
    </location>
</feature>
<dbReference type="EMBL" id="HBFR01034293">
    <property type="protein sequence ID" value="CAD8897826.1"/>
    <property type="molecule type" value="Transcribed_RNA"/>
</dbReference>
<evidence type="ECO:0000256" key="6">
    <source>
        <dbReference type="ARBA" id="ARBA00023288"/>
    </source>
</evidence>
<dbReference type="InterPro" id="IPR045156">
    <property type="entry name" value="Vac8"/>
</dbReference>
<dbReference type="Gene3D" id="1.25.10.10">
    <property type="entry name" value="Leucine-rich Repeat Variant"/>
    <property type="match status" value="2"/>
</dbReference>
<dbReference type="SMART" id="SM00185">
    <property type="entry name" value="ARM"/>
    <property type="match status" value="4"/>
</dbReference>
<evidence type="ECO:0000256" key="4">
    <source>
        <dbReference type="ARBA" id="ARBA00022737"/>
    </source>
</evidence>
<feature type="compositionally biased region" description="Basic residues" evidence="8">
    <location>
        <begin position="712"/>
        <end position="723"/>
    </location>
</feature>
<feature type="compositionally biased region" description="Polar residues" evidence="8">
    <location>
        <begin position="46"/>
        <end position="55"/>
    </location>
</feature>
<comment type="subcellular location">
    <subcellularLocation>
        <location evidence="1">Vacuole membrane</location>
        <topology evidence="1">Lipid-anchor</topology>
    </subcellularLocation>
</comment>
<evidence type="ECO:0000313" key="9">
    <source>
        <dbReference type="EMBL" id="CAD8897826.1"/>
    </source>
</evidence>
<dbReference type="SUPFAM" id="SSF48371">
    <property type="entry name" value="ARM repeat"/>
    <property type="match status" value="1"/>
</dbReference>
<keyword evidence="4" id="KW-0677">Repeat</keyword>
<accession>A0A7S1BW08</accession>
<keyword evidence="6" id="KW-0449">Lipoprotein</keyword>
<dbReference type="InterPro" id="IPR000225">
    <property type="entry name" value="Armadillo"/>
</dbReference>
<dbReference type="InterPro" id="IPR011989">
    <property type="entry name" value="ARM-like"/>
</dbReference>
<dbReference type="PANTHER" id="PTHR47249:SF1">
    <property type="entry name" value="VACUOLAR PROTEIN 8"/>
    <property type="match status" value="1"/>
</dbReference>
<proteinExistence type="inferred from homology"/>
<keyword evidence="5" id="KW-0472">Membrane</keyword>
<sequence length="723" mass="80800">MGQAISDYGAEYEVEDLTTKNIKKEKNKNAMFHGRRGHHLQRSWDDSSTNSRSTNLSGELTAQSACTSDASTFFSYLSEQDKASQSVSFYEGSLATDVETRDDCNDEVYTIPNKTNNNSNAGREGLKESQKLPSIRNLNKQKLKKIQRIINDLNSTECLEQISQPTWRELFKHLNHDNISQHNSEIKAGVATDLCRLLRTVIEKDINSEEGISKICFSLERVHNCSTKQLSESFEKNGLELISLLVQILEKCYNGTFDRIPIYIIKYVLKIFSVFASLDLAHAALAESENMLDALVNEIYSNNCLSATLDAIKIFVVLTSETSNCERMVLHPGLLDALMEHSIEGNSKTRKEASSALMNFSLLESSHQLILQNKKYLEALPEMLSSECNDLRNNAAATLKNISLTNASLLMELILMNNGCILSPLVNAAANVSDVKDSLRAIEILKNCVCRETVETMAQDDELLSTISSVISNTKSDEVRSMAEVMFKEFSEKINHHSKVHGKFLHSIVNAWMKNKGRRSGKLISESLLIQANVVENLMPIAQCQGMFEVFASIAASGDASTQENISKVMKKLVSPYSTKKIVVLDNNFLQATISLLQHRSDIPNCEEVRDDAIHVVASLASVESNRRRLACQMGLVEAMVPHTRSIEDMKLRCVAVNCITLLMQSMLDNYIEGDEITKLKETSQQSSRKVTVTKKPILRSKSHLVSSSSHLGRKKDMRPRSP</sequence>
<protein>
    <recommendedName>
        <fullName evidence="7">Vacuolar protein 8</fullName>
    </recommendedName>
</protein>
<dbReference type="GO" id="GO:0071562">
    <property type="term" value="P:nucleus-vacuole junction assembly"/>
    <property type="evidence" value="ECO:0007669"/>
    <property type="project" value="InterPro"/>
</dbReference>
<gene>
    <name evidence="9" type="ORF">CHYS00102_LOCUS25040</name>
</gene>
<dbReference type="InterPro" id="IPR016024">
    <property type="entry name" value="ARM-type_fold"/>
</dbReference>
<dbReference type="PANTHER" id="PTHR47249">
    <property type="entry name" value="VACUOLAR PROTEIN 8"/>
    <property type="match status" value="1"/>
</dbReference>
<dbReference type="GO" id="GO:0043495">
    <property type="term" value="F:protein-membrane adaptor activity"/>
    <property type="evidence" value="ECO:0007669"/>
    <property type="project" value="InterPro"/>
</dbReference>
<comment type="similarity">
    <text evidence="2">Belongs to the beta-catenin family.</text>
</comment>
<evidence type="ECO:0000256" key="8">
    <source>
        <dbReference type="SAM" id="MobiDB-lite"/>
    </source>
</evidence>
<evidence type="ECO:0000256" key="1">
    <source>
        <dbReference type="ARBA" id="ARBA00004592"/>
    </source>
</evidence>
<evidence type="ECO:0000256" key="5">
    <source>
        <dbReference type="ARBA" id="ARBA00023136"/>
    </source>
</evidence>
<dbReference type="AlphaFoldDB" id="A0A7S1BW08"/>
<evidence type="ECO:0000256" key="7">
    <source>
        <dbReference type="ARBA" id="ARBA00026209"/>
    </source>
</evidence>
<reference evidence="9" key="1">
    <citation type="submission" date="2021-01" db="EMBL/GenBank/DDBJ databases">
        <authorList>
            <person name="Corre E."/>
            <person name="Pelletier E."/>
            <person name="Niang G."/>
            <person name="Scheremetjew M."/>
            <person name="Finn R."/>
            <person name="Kale V."/>
            <person name="Holt S."/>
            <person name="Cochrane G."/>
            <person name="Meng A."/>
            <person name="Brown T."/>
            <person name="Cohen L."/>
        </authorList>
    </citation>
    <scope>NUCLEOTIDE SEQUENCE</scope>
    <source>
        <strain evidence="9">308</strain>
    </source>
</reference>
<evidence type="ECO:0000256" key="3">
    <source>
        <dbReference type="ARBA" id="ARBA00022554"/>
    </source>
</evidence>
<feature type="region of interest" description="Disordered" evidence="8">
    <location>
        <begin position="683"/>
        <end position="723"/>
    </location>
</feature>
<feature type="region of interest" description="Disordered" evidence="8">
    <location>
        <begin position="108"/>
        <end position="129"/>
    </location>
</feature>
<dbReference type="GO" id="GO:0005774">
    <property type="term" value="C:vacuolar membrane"/>
    <property type="evidence" value="ECO:0007669"/>
    <property type="project" value="UniProtKB-SubCell"/>
</dbReference>
<feature type="region of interest" description="Disordered" evidence="8">
    <location>
        <begin position="32"/>
        <end position="55"/>
    </location>
</feature>
<organism evidence="9">
    <name type="scientific">Corethron hystrix</name>
    <dbReference type="NCBI Taxonomy" id="216773"/>
    <lineage>
        <taxon>Eukaryota</taxon>
        <taxon>Sar</taxon>
        <taxon>Stramenopiles</taxon>
        <taxon>Ochrophyta</taxon>
        <taxon>Bacillariophyta</taxon>
        <taxon>Coscinodiscophyceae</taxon>
        <taxon>Corethrophycidae</taxon>
        <taxon>Corethrales</taxon>
        <taxon>Corethraceae</taxon>
        <taxon>Corethron</taxon>
    </lineage>
</organism>
<keyword evidence="3" id="KW-0926">Vacuole</keyword>
<name>A0A7S1BW08_9STRA</name>